<sequence length="122" mass="13430">MIGAYKFGLDLAVKKQVDCNFVVKVMTVIKAVFNIKIVNNPSAAALHESIVVKLLQLVLDNNRRTNNDKDGEQKDEPGDATAGDDDARIKDILEQLKAGGEIDVLRNLLTKLQRDGGERKAE</sequence>
<protein>
    <submittedName>
        <fullName evidence="2">Uncharacterized protein</fullName>
    </submittedName>
</protein>
<dbReference type="Proteomes" id="UP001159042">
    <property type="component" value="Unassembled WGS sequence"/>
</dbReference>
<name>A0AAV8W9M2_9CUCU</name>
<keyword evidence="3" id="KW-1185">Reference proteome</keyword>
<feature type="non-terminal residue" evidence="2">
    <location>
        <position position="122"/>
    </location>
</feature>
<evidence type="ECO:0000256" key="1">
    <source>
        <dbReference type="SAM" id="MobiDB-lite"/>
    </source>
</evidence>
<comment type="caution">
    <text evidence="2">The sequence shown here is derived from an EMBL/GenBank/DDBJ whole genome shotgun (WGS) entry which is preliminary data.</text>
</comment>
<accession>A0AAV8W9M2</accession>
<evidence type="ECO:0000313" key="2">
    <source>
        <dbReference type="EMBL" id="KAJ8923297.1"/>
    </source>
</evidence>
<feature type="region of interest" description="Disordered" evidence="1">
    <location>
        <begin position="63"/>
        <end position="86"/>
    </location>
</feature>
<feature type="compositionally biased region" description="Basic and acidic residues" evidence="1">
    <location>
        <begin position="63"/>
        <end position="77"/>
    </location>
</feature>
<proteinExistence type="predicted"/>
<dbReference type="AlphaFoldDB" id="A0AAV8W9M2"/>
<evidence type="ECO:0000313" key="3">
    <source>
        <dbReference type="Proteomes" id="UP001159042"/>
    </source>
</evidence>
<organism evidence="2 3">
    <name type="scientific">Exocentrus adspersus</name>
    <dbReference type="NCBI Taxonomy" id="1586481"/>
    <lineage>
        <taxon>Eukaryota</taxon>
        <taxon>Metazoa</taxon>
        <taxon>Ecdysozoa</taxon>
        <taxon>Arthropoda</taxon>
        <taxon>Hexapoda</taxon>
        <taxon>Insecta</taxon>
        <taxon>Pterygota</taxon>
        <taxon>Neoptera</taxon>
        <taxon>Endopterygota</taxon>
        <taxon>Coleoptera</taxon>
        <taxon>Polyphaga</taxon>
        <taxon>Cucujiformia</taxon>
        <taxon>Chrysomeloidea</taxon>
        <taxon>Cerambycidae</taxon>
        <taxon>Lamiinae</taxon>
        <taxon>Acanthocinini</taxon>
        <taxon>Exocentrus</taxon>
    </lineage>
</organism>
<reference evidence="2 3" key="1">
    <citation type="journal article" date="2023" name="Insect Mol. Biol.">
        <title>Genome sequencing provides insights into the evolution of gene families encoding plant cell wall-degrading enzymes in longhorned beetles.</title>
        <authorList>
            <person name="Shin N.R."/>
            <person name="Okamura Y."/>
            <person name="Kirsch R."/>
            <person name="Pauchet Y."/>
        </authorList>
    </citation>
    <scope>NUCLEOTIDE SEQUENCE [LARGE SCALE GENOMIC DNA]</scope>
    <source>
        <strain evidence="2">EAD_L_NR</strain>
    </source>
</reference>
<dbReference type="EMBL" id="JANEYG010000005">
    <property type="protein sequence ID" value="KAJ8923297.1"/>
    <property type="molecule type" value="Genomic_DNA"/>
</dbReference>
<gene>
    <name evidence="2" type="ORF">NQ315_001855</name>
</gene>